<organism evidence="1">
    <name type="scientific">Collimonas fungivorans</name>
    <dbReference type="NCBI Taxonomy" id="158899"/>
    <lineage>
        <taxon>Bacteria</taxon>
        <taxon>Pseudomonadati</taxon>
        <taxon>Pseudomonadota</taxon>
        <taxon>Betaproteobacteria</taxon>
        <taxon>Burkholderiales</taxon>
        <taxon>Oxalobacteraceae</taxon>
        <taxon>Collimonas</taxon>
    </lineage>
</organism>
<dbReference type="AlphaFoldDB" id="A0A127PG23"/>
<name>A0A127PG23_9BURK</name>
<gene>
    <name evidence="1" type="ORF">CFter6_3969</name>
</gene>
<evidence type="ECO:0000313" key="2">
    <source>
        <dbReference type="Proteomes" id="UP000072421"/>
    </source>
</evidence>
<sequence>MDMQAFHDEAPSVVAQAGLQVGMQGSPPQQFSVRNANNSFMVAKLAE</sequence>
<dbReference type="Proteomes" id="UP000072421">
    <property type="component" value="Chromosome"/>
</dbReference>
<evidence type="ECO:0000313" key="1">
    <source>
        <dbReference type="EMBL" id="AMO96584.1"/>
    </source>
</evidence>
<dbReference type="EMBL" id="CP013232">
    <property type="protein sequence ID" value="AMO96584.1"/>
    <property type="molecule type" value="Genomic_DNA"/>
</dbReference>
<accession>A0A127PG23</accession>
<reference evidence="1 2" key="1">
    <citation type="submission" date="2015-11" db="EMBL/GenBank/DDBJ databases">
        <title>Exploring the genomic traits of fungus-feeding bacterial genus Collimonas.</title>
        <authorList>
            <person name="Song C."/>
            <person name="Schmidt R."/>
            <person name="de Jager V."/>
            <person name="Krzyzanowska D."/>
            <person name="Jongedijk E."/>
            <person name="Cankar K."/>
            <person name="Beekwilder J."/>
            <person name="van Veen A."/>
            <person name="de Boer W."/>
            <person name="van Veen J.A."/>
            <person name="Garbeva P."/>
        </authorList>
    </citation>
    <scope>NUCLEOTIDE SEQUENCE [LARGE SCALE GENOMIC DNA]</scope>
    <source>
        <strain evidence="1 2">Ter6</strain>
    </source>
</reference>
<protein>
    <submittedName>
        <fullName evidence="1">Uncharacterized protein</fullName>
    </submittedName>
</protein>
<proteinExistence type="predicted"/>